<feature type="transmembrane region" description="Helical" evidence="6">
    <location>
        <begin position="92"/>
        <end position="120"/>
    </location>
</feature>
<feature type="domain" description="G-protein coupled receptors family 1 profile" evidence="7">
    <location>
        <begin position="1"/>
        <end position="148"/>
    </location>
</feature>
<keyword evidence="2 6" id="KW-0812">Transmembrane</keyword>
<feature type="compositionally biased region" description="Basic and acidic residues" evidence="5">
    <location>
        <begin position="257"/>
        <end position="267"/>
    </location>
</feature>
<dbReference type="Gene3D" id="1.20.1070.10">
    <property type="entry name" value="Rhodopsin 7-helix transmembrane proteins"/>
    <property type="match status" value="1"/>
</dbReference>
<evidence type="ECO:0000259" key="7">
    <source>
        <dbReference type="PROSITE" id="PS50262"/>
    </source>
</evidence>
<reference evidence="9" key="1">
    <citation type="submission" date="2016-11" db="UniProtKB">
        <authorList>
            <consortium name="WormBaseParasite"/>
        </authorList>
    </citation>
    <scope>IDENTIFICATION</scope>
</reference>
<dbReference type="WBParaSite" id="maker-uti_cns_0017594-snap-gene-0.2-mRNA-1">
    <property type="protein sequence ID" value="maker-uti_cns_0017594-snap-gene-0.2-mRNA-1"/>
    <property type="gene ID" value="maker-uti_cns_0017594-snap-gene-0.2"/>
</dbReference>
<feature type="transmembrane region" description="Helical" evidence="6">
    <location>
        <begin position="368"/>
        <end position="387"/>
    </location>
</feature>
<dbReference type="PANTHER" id="PTHR46641:SF2">
    <property type="entry name" value="FMRFAMIDE RECEPTOR"/>
    <property type="match status" value="1"/>
</dbReference>
<sequence length="704" mass="76555">NLCGGDFALPAAPAALRSGQCYNEDFNRTSFRISETALWRSSPYSDLYTWGVYSARVLVPIILLVILNAMIGRVLRRSQTRRRLMNRHRITVMLMTVVLVFIVSILPDAVLSTVLNYGFAEENYLIRGIREITDVFVCFNGACNFILYFTFNTIFKNQFYQLFCWRCSRKPQLKFHTSNGDGSGSGPKLYVSLRMPVIQDRPANSAPAAAGGAAEPDTGCCRSSRVGDHGEGVGEAAHLSSTNVCAQCSGRSSASVRIEENGKEQQRQVRVRPGSRLGHPPSEPSAEPPTRGAAEPPRAFSTLQSLVGVILALLGFVALAWGQSASPLGVAVGVWAGPGFLFAGQLGCQAGRSGNGGRSRRAALRWSLSSLGACFASFSIGIAAVVVRAQRISLPPAPVAVSDCVNLSLAAFAYLSVWHCYWNCYYEVAKTSSHQQQASLPVAAQQTCSKCLKQQQEHQQQRTSWTTDDLQDRRITPPPSYEEWRSMTLGPGCAGSDSASVHSSPECRSMIVPGEKPRGRKKNLRVHWELELKHVRDPVTGRCVACEALNKSGGLDLAYHPDYGLNTGSGLMVQQNQNRPTTPVIFDPSDPNYIRAIRRGSVALSKGQGVYTHGANPQQFDQPSPTLMKRQSQPQILLLDTHNNKVVLWQQAASGRVEPQPQYSMATVAGAAMKQPRPPPPQTVWVQPSGGGGANLHGANFYPG</sequence>
<proteinExistence type="predicted"/>
<accession>A0A1I8IVX2</accession>
<comment type="subcellular location">
    <subcellularLocation>
        <location evidence="1">Membrane</location>
    </subcellularLocation>
</comment>
<evidence type="ECO:0000313" key="9">
    <source>
        <dbReference type="WBParaSite" id="maker-uti_cns_0017594-snap-gene-0.2-mRNA-1"/>
    </source>
</evidence>
<dbReference type="AlphaFoldDB" id="A0A1I8IVX2"/>
<keyword evidence="8" id="KW-1185">Reference proteome</keyword>
<feature type="transmembrane region" description="Helical" evidence="6">
    <location>
        <begin position="299"/>
        <end position="322"/>
    </location>
</feature>
<evidence type="ECO:0000256" key="4">
    <source>
        <dbReference type="ARBA" id="ARBA00023136"/>
    </source>
</evidence>
<dbReference type="PROSITE" id="PS50262">
    <property type="entry name" value="G_PROTEIN_RECEP_F1_2"/>
    <property type="match status" value="1"/>
</dbReference>
<organism evidence="8 9">
    <name type="scientific">Macrostomum lignano</name>
    <dbReference type="NCBI Taxonomy" id="282301"/>
    <lineage>
        <taxon>Eukaryota</taxon>
        <taxon>Metazoa</taxon>
        <taxon>Spiralia</taxon>
        <taxon>Lophotrochozoa</taxon>
        <taxon>Platyhelminthes</taxon>
        <taxon>Rhabditophora</taxon>
        <taxon>Macrostomorpha</taxon>
        <taxon>Macrostomida</taxon>
        <taxon>Macrostomidae</taxon>
        <taxon>Macrostomum</taxon>
    </lineage>
</organism>
<evidence type="ECO:0000256" key="2">
    <source>
        <dbReference type="ARBA" id="ARBA00022692"/>
    </source>
</evidence>
<dbReference type="PANTHER" id="PTHR46641">
    <property type="entry name" value="FMRFAMIDE RECEPTOR-RELATED"/>
    <property type="match status" value="1"/>
</dbReference>
<evidence type="ECO:0000256" key="1">
    <source>
        <dbReference type="ARBA" id="ARBA00004370"/>
    </source>
</evidence>
<feature type="transmembrane region" description="Helical" evidence="6">
    <location>
        <begin position="328"/>
        <end position="348"/>
    </location>
</feature>
<feature type="region of interest" description="Disordered" evidence="5">
    <location>
        <begin position="459"/>
        <end position="518"/>
    </location>
</feature>
<evidence type="ECO:0000256" key="3">
    <source>
        <dbReference type="ARBA" id="ARBA00022989"/>
    </source>
</evidence>
<dbReference type="SUPFAM" id="SSF81321">
    <property type="entry name" value="Family A G protein-coupled receptor-like"/>
    <property type="match status" value="1"/>
</dbReference>
<feature type="region of interest" description="Disordered" evidence="5">
    <location>
        <begin position="256"/>
        <end position="296"/>
    </location>
</feature>
<dbReference type="InterPro" id="IPR052954">
    <property type="entry name" value="GPCR-Ligand_Int"/>
</dbReference>
<name>A0A1I8IVX2_9PLAT</name>
<feature type="transmembrane region" description="Helical" evidence="6">
    <location>
        <begin position="47"/>
        <end position="71"/>
    </location>
</feature>
<dbReference type="InterPro" id="IPR019427">
    <property type="entry name" value="7TM_GPCR_serpentine_rcpt_Srw"/>
</dbReference>
<feature type="transmembrane region" description="Helical" evidence="6">
    <location>
        <begin position="132"/>
        <end position="151"/>
    </location>
</feature>
<dbReference type="GO" id="GO:0016020">
    <property type="term" value="C:membrane"/>
    <property type="evidence" value="ECO:0007669"/>
    <property type="project" value="UniProtKB-SubCell"/>
</dbReference>
<keyword evidence="3 6" id="KW-1133">Transmembrane helix</keyword>
<protein>
    <submittedName>
        <fullName evidence="9">G_PROTEIN_RECEP_F1_2 domain-containing protein</fullName>
    </submittedName>
</protein>
<dbReference type="Proteomes" id="UP000095280">
    <property type="component" value="Unplaced"/>
</dbReference>
<dbReference type="InterPro" id="IPR017452">
    <property type="entry name" value="GPCR_Rhodpsn_7TM"/>
</dbReference>
<evidence type="ECO:0000313" key="8">
    <source>
        <dbReference type="Proteomes" id="UP000095280"/>
    </source>
</evidence>
<keyword evidence="4 6" id="KW-0472">Membrane</keyword>
<evidence type="ECO:0000256" key="5">
    <source>
        <dbReference type="SAM" id="MobiDB-lite"/>
    </source>
</evidence>
<dbReference type="GO" id="GO:0008528">
    <property type="term" value="F:G protein-coupled peptide receptor activity"/>
    <property type="evidence" value="ECO:0007669"/>
    <property type="project" value="InterPro"/>
</dbReference>
<dbReference type="Pfam" id="PF10324">
    <property type="entry name" value="7TM_GPCR_Srw"/>
    <property type="match status" value="1"/>
</dbReference>
<evidence type="ECO:0000256" key="6">
    <source>
        <dbReference type="SAM" id="Phobius"/>
    </source>
</evidence>